<organism evidence="3 4">
    <name type="scientific">Exophiala mesophila</name>
    <name type="common">Black yeast-like fungus</name>
    <dbReference type="NCBI Taxonomy" id="212818"/>
    <lineage>
        <taxon>Eukaryota</taxon>
        <taxon>Fungi</taxon>
        <taxon>Dikarya</taxon>
        <taxon>Ascomycota</taxon>
        <taxon>Pezizomycotina</taxon>
        <taxon>Eurotiomycetes</taxon>
        <taxon>Chaetothyriomycetidae</taxon>
        <taxon>Chaetothyriales</taxon>
        <taxon>Herpotrichiellaceae</taxon>
        <taxon>Exophiala</taxon>
    </lineage>
</organism>
<feature type="region of interest" description="Disordered" evidence="1">
    <location>
        <begin position="189"/>
        <end position="210"/>
    </location>
</feature>
<dbReference type="InterPro" id="IPR009097">
    <property type="entry name" value="Cyclic_Pdiesterase"/>
</dbReference>
<evidence type="ECO:0000256" key="1">
    <source>
        <dbReference type="SAM" id="MobiDB-lite"/>
    </source>
</evidence>
<comment type="caution">
    <text evidence="3">The sequence shown here is derived from an EMBL/GenBank/DDBJ whole genome shotgun (WGS) entry which is preliminary data.</text>
</comment>
<feature type="domain" description="A-kinase anchor protein 7-like phosphoesterase" evidence="2">
    <location>
        <begin position="20"/>
        <end position="310"/>
    </location>
</feature>
<dbReference type="Pfam" id="PF10469">
    <property type="entry name" value="AKAP7_NLS"/>
    <property type="match status" value="1"/>
</dbReference>
<dbReference type="Proteomes" id="UP000288859">
    <property type="component" value="Unassembled WGS sequence"/>
</dbReference>
<dbReference type="GO" id="GO:0006307">
    <property type="term" value="P:DNA alkylation repair"/>
    <property type="evidence" value="ECO:0007669"/>
    <property type="project" value="InterPro"/>
</dbReference>
<dbReference type="InterPro" id="IPR019510">
    <property type="entry name" value="AKAP7-like_phosphoesterase"/>
</dbReference>
<evidence type="ECO:0000313" key="4">
    <source>
        <dbReference type="Proteomes" id="UP000288859"/>
    </source>
</evidence>
<dbReference type="AlphaFoldDB" id="A0A438N0Q4"/>
<dbReference type="GO" id="GO:0005634">
    <property type="term" value="C:nucleus"/>
    <property type="evidence" value="ECO:0007669"/>
    <property type="project" value="TreeGrafter"/>
</dbReference>
<dbReference type="Gene3D" id="3.90.1140.10">
    <property type="entry name" value="Cyclic phosphodiesterase"/>
    <property type="match status" value="2"/>
</dbReference>
<evidence type="ECO:0000313" key="3">
    <source>
        <dbReference type="EMBL" id="RVX69234.1"/>
    </source>
</evidence>
<dbReference type="VEuPathDB" id="FungiDB:PV10_03232"/>
<name>A0A438N0Q4_EXOME</name>
<feature type="region of interest" description="Disordered" evidence="1">
    <location>
        <begin position="129"/>
        <end position="154"/>
    </location>
</feature>
<protein>
    <recommendedName>
        <fullName evidence="2">A-kinase anchor protein 7-like phosphoesterase domain-containing protein</fullName>
    </recommendedName>
</protein>
<dbReference type="PANTHER" id="PTHR13360">
    <property type="entry name" value="ACTIVATING SIGNAL COINTEGRATOR 1 COMPLEX SUBUNIT 1"/>
    <property type="match status" value="1"/>
</dbReference>
<dbReference type="SUPFAM" id="SSF55144">
    <property type="entry name" value="LigT-like"/>
    <property type="match status" value="1"/>
</dbReference>
<evidence type="ECO:0000259" key="2">
    <source>
        <dbReference type="Pfam" id="PF10469"/>
    </source>
</evidence>
<proteinExistence type="predicted"/>
<accession>A0A438N0Q4</accession>
<dbReference type="InterPro" id="IPR009210">
    <property type="entry name" value="ASCC1"/>
</dbReference>
<feature type="compositionally biased region" description="Polar residues" evidence="1">
    <location>
        <begin position="196"/>
        <end position="210"/>
    </location>
</feature>
<sequence length="365" mass="39849">MGPRNKGKFKSHPKQSARRPTHFVCFPLVTHQSVQQLKQSLAKFKEVTMPLDNHVDDVQSAEVGPELTTSSSLRLLPAAAHRPPGTFHFTLGTMDLSEHADMERALRLLQEIDYSALFSQAVASLSARGVPRDQSRHPSGALELPEQTSGTSHTKVDVVGEASNTDLSTGSTTTTTSASILSSLTRAISPPRRTRFTSQDTDLSPQADLPSQSLQPLQVTLHSLGTFPTSRSARVFYAEPAEPTGVLQGFGELIRQVFKDEGLITETRPLVLHATVANLIYVKGKGKGKGKSSNGGNVDAREILDLFNHNSQNASRLDSDLESPFIWASDIPIDRIRICKMGAEKCDIPDWGLEYRPIGEKVFVS</sequence>
<dbReference type="EMBL" id="NAJM01000031">
    <property type="protein sequence ID" value="RVX69234.1"/>
    <property type="molecule type" value="Genomic_DNA"/>
</dbReference>
<dbReference type="PANTHER" id="PTHR13360:SF1">
    <property type="entry name" value="ACTIVATING SIGNAL COINTEGRATOR 1 COMPLEX SUBUNIT 1"/>
    <property type="match status" value="1"/>
</dbReference>
<dbReference type="GO" id="GO:0006355">
    <property type="term" value="P:regulation of DNA-templated transcription"/>
    <property type="evidence" value="ECO:0007669"/>
    <property type="project" value="TreeGrafter"/>
</dbReference>
<gene>
    <name evidence="3" type="ORF">B0A52_07210</name>
</gene>
<reference evidence="3 4" key="1">
    <citation type="submission" date="2017-03" db="EMBL/GenBank/DDBJ databases">
        <title>Genomes of endolithic fungi from Antarctica.</title>
        <authorList>
            <person name="Coleine C."/>
            <person name="Masonjones S."/>
            <person name="Stajich J.E."/>
        </authorList>
    </citation>
    <scope>NUCLEOTIDE SEQUENCE [LARGE SCALE GENOMIC DNA]</scope>
    <source>
        <strain evidence="3 4">CCFEE 6314</strain>
    </source>
</reference>
<dbReference type="OrthoDB" id="277832at2759"/>